<dbReference type="Gene3D" id="1.20.920.10">
    <property type="entry name" value="Bromodomain-like"/>
    <property type="match status" value="1"/>
</dbReference>
<dbReference type="STRING" id="3775.A0A1Q3BIJ8"/>
<evidence type="ECO:0000256" key="1">
    <source>
        <dbReference type="ARBA" id="ARBA00023117"/>
    </source>
</evidence>
<dbReference type="InterPro" id="IPR001487">
    <property type="entry name" value="Bromodomain"/>
</dbReference>
<feature type="region of interest" description="Disordered" evidence="3">
    <location>
        <begin position="646"/>
        <end position="665"/>
    </location>
</feature>
<sequence length="713" mass="78230">MSSGECRRSARICELDVRRVQQAKRQNKGIGTSEVAIKQDVSTLLDSNKKRGRKKVKIRPVQDLVDDTAKNEVHEAVSWTYEEDQTNADHATFTSFRTAIPEKGKLQLLLSALQRRDSYGIFSQPVNSEEVEGYYDVIKEPMDFGTIAKKLNGGSYISLQEFEHDVYLVSSNAMLFNASNTIYYRQARAIKELAKKLFHALETDAVDFETECLTRRPGRRTKAEAGILNSHLSNEKVSMGHRGEGSSGHQEVDRRGTYRPWTSFLNENESLVTDVYSGPQPLNPVVDPNIAYGESLMKFVKDLGPTAQKVARQKVECFIDALNYQNASLNQQLQAPTNQIAAAASAQKGMTVAQSLNIIGSVAGSQKFPGGKFGIQSILLNGEKTSADNNMKIYDDSLSGGIAQASFSMEALGDSRWKQVQALSSNHQLHPLNNQISAAAFAQKGIKVAPSLIVPGSNVCEISVLHRSTVGGERTSTFNIMDIWDTSSGGITQAALSMETLKDWKGKKVLNMSGEFGMGTAFNEDIANQNIGLQVCPLFPTSGSGDENLGFLSSWNRNSNTDKYSFTNMMKDAANPSQTAQLGSSESKLLEFIPTRNALVSSPRWLPSHSLTEQSSMSQVNGSLHGIDSSYQGWGMHKSQAMVDGEGPSYTGNIGQGGQSSNWFKPKELEPQSVLDNWFQPQLSLADVSLSRGKQPMQQQSWLDFHLGSSSKI</sequence>
<comment type="caution">
    <text evidence="5">The sequence shown here is derived from an EMBL/GenBank/DDBJ whole genome shotgun (WGS) entry which is preliminary data.</text>
</comment>
<name>A0A1Q3BIJ8_CEPFO</name>
<keyword evidence="1 2" id="KW-0103">Bromodomain</keyword>
<gene>
    <name evidence="5" type="ORF">CFOL_v3_11279</name>
</gene>
<dbReference type="Pfam" id="PF00439">
    <property type="entry name" value="Bromodomain"/>
    <property type="match status" value="1"/>
</dbReference>
<keyword evidence="6" id="KW-1185">Reference proteome</keyword>
<evidence type="ECO:0000256" key="3">
    <source>
        <dbReference type="SAM" id="MobiDB-lite"/>
    </source>
</evidence>
<feature type="domain" description="Bromo" evidence="4">
    <location>
        <begin position="114"/>
        <end position="184"/>
    </location>
</feature>
<dbReference type="InterPro" id="IPR051831">
    <property type="entry name" value="Bromodomain_contain_prot"/>
</dbReference>
<protein>
    <submittedName>
        <fullName evidence="5">Bromodomain domain-containing protein</fullName>
    </submittedName>
</protein>
<evidence type="ECO:0000259" key="4">
    <source>
        <dbReference type="PROSITE" id="PS50014"/>
    </source>
</evidence>
<evidence type="ECO:0000313" key="6">
    <source>
        <dbReference type="Proteomes" id="UP000187406"/>
    </source>
</evidence>
<proteinExistence type="predicted"/>
<dbReference type="PROSITE" id="PS00633">
    <property type="entry name" value="BROMODOMAIN_1"/>
    <property type="match status" value="1"/>
</dbReference>
<evidence type="ECO:0000256" key="2">
    <source>
        <dbReference type="PROSITE-ProRule" id="PRU00035"/>
    </source>
</evidence>
<accession>A0A1Q3BIJ8</accession>
<dbReference type="AlphaFoldDB" id="A0A1Q3BIJ8"/>
<dbReference type="Proteomes" id="UP000187406">
    <property type="component" value="Unassembled WGS sequence"/>
</dbReference>
<dbReference type="PANTHER" id="PTHR22881:SF26">
    <property type="entry name" value="BROMODOMAIN CONTAINING PROTEIN, EXPRESSED"/>
    <property type="match status" value="1"/>
</dbReference>
<dbReference type="CDD" id="cd04369">
    <property type="entry name" value="Bromodomain"/>
    <property type="match status" value="1"/>
</dbReference>
<dbReference type="SUPFAM" id="SSF47370">
    <property type="entry name" value="Bromodomain"/>
    <property type="match status" value="1"/>
</dbReference>
<dbReference type="PROSITE" id="PS50014">
    <property type="entry name" value="BROMODOMAIN_2"/>
    <property type="match status" value="1"/>
</dbReference>
<dbReference type="PRINTS" id="PR00503">
    <property type="entry name" value="BROMODOMAIN"/>
</dbReference>
<dbReference type="InterPro" id="IPR018359">
    <property type="entry name" value="Bromodomain_CS"/>
</dbReference>
<reference evidence="6" key="1">
    <citation type="submission" date="2016-04" db="EMBL/GenBank/DDBJ databases">
        <title>Cephalotus genome sequencing.</title>
        <authorList>
            <person name="Fukushima K."/>
            <person name="Hasebe M."/>
            <person name="Fang X."/>
        </authorList>
    </citation>
    <scope>NUCLEOTIDE SEQUENCE [LARGE SCALE GENOMIC DNA]</scope>
    <source>
        <strain evidence="6">cv. St1</strain>
    </source>
</reference>
<dbReference type="OrthoDB" id="21449at2759"/>
<organism evidence="5 6">
    <name type="scientific">Cephalotus follicularis</name>
    <name type="common">Albany pitcher plant</name>
    <dbReference type="NCBI Taxonomy" id="3775"/>
    <lineage>
        <taxon>Eukaryota</taxon>
        <taxon>Viridiplantae</taxon>
        <taxon>Streptophyta</taxon>
        <taxon>Embryophyta</taxon>
        <taxon>Tracheophyta</taxon>
        <taxon>Spermatophyta</taxon>
        <taxon>Magnoliopsida</taxon>
        <taxon>eudicotyledons</taxon>
        <taxon>Gunneridae</taxon>
        <taxon>Pentapetalae</taxon>
        <taxon>rosids</taxon>
        <taxon>fabids</taxon>
        <taxon>Oxalidales</taxon>
        <taxon>Cephalotaceae</taxon>
        <taxon>Cephalotus</taxon>
    </lineage>
</organism>
<evidence type="ECO:0000313" key="5">
    <source>
        <dbReference type="EMBL" id="GAV67775.1"/>
    </source>
</evidence>
<dbReference type="EMBL" id="BDDD01000586">
    <property type="protein sequence ID" value="GAV67775.1"/>
    <property type="molecule type" value="Genomic_DNA"/>
</dbReference>
<dbReference type="InParanoid" id="A0A1Q3BIJ8"/>
<dbReference type="SMART" id="SM00297">
    <property type="entry name" value="BROMO"/>
    <property type="match status" value="1"/>
</dbReference>
<dbReference type="InterPro" id="IPR036427">
    <property type="entry name" value="Bromodomain-like_sf"/>
</dbReference>
<dbReference type="PANTHER" id="PTHR22881">
    <property type="entry name" value="BROMODOMAIN CONTAINING PROTEIN"/>
    <property type="match status" value="1"/>
</dbReference>